<dbReference type="EMBL" id="VUJW01000003">
    <property type="protein sequence ID" value="KAA1427941.1"/>
    <property type="molecule type" value="Genomic_DNA"/>
</dbReference>
<proteinExistence type="predicted"/>
<dbReference type="AlphaFoldDB" id="A0A5B1M576"/>
<gene>
    <name evidence="1" type="ORF">F0U47_11065</name>
</gene>
<dbReference type="InterPro" id="IPR053852">
    <property type="entry name" value="DUF6910"/>
</dbReference>
<comment type="caution">
    <text evidence="1">The sequence shown here is derived from an EMBL/GenBank/DDBJ whole genome shotgun (WGS) entry which is preliminary data.</text>
</comment>
<sequence>MRVEVESVERLLFDDGSPVRAASAVAPLGDGFLVVQDDATHAAWLRAGSATAVRLVPPVDGRELFDEASGTKHLKPDLEAACEIEVDGASAVLVLGSGSSPARMRGVLVELVEGRPQVAVADLAPLYAVVAEALEVSPDVLNLEGACRVGDVLRWYHRGLPSAGVPSGSVDLDPAAAAAVVLGRVAPGALTVSNPVSYDLGEVHGVGLAVTDAVTLPDGSSILSAAAEDTPNVRDDGPVVASALVRLDDRVVADVGPLPLVDGRVSKVEGLMLLEADHEHARLLAVVDVDDPDVASIALRLRVGL</sequence>
<evidence type="ECO:0000313" key="1">
    <source>
        <dbReference type="EMBL" id="KAA1427941.1"/>
    </source>
</evidence>
<accession>A0A5B1M576</accession>
<reference evidence="1 2" key="1">
    <citation type="submission" date="2019-09" db="EMBL/GenBank/DDBJ databases">
        <title>Nocardioides panacisoli sp. nov., isolated from the soil of a ginseng field.</title>
        <authorList>
            <person name="Cho C."/>
        </authorList>
    </citation>
    <scope>NUCLEOTIDE SEQUENCE [LARGE SCALE GENOMIC DNA]</scope>
    <source>
        <strain evidence="1 2">BN140041</strain>
    </source>
</reference>
<dbReference type="RefSeq" id="WP_149750433.1">
    <property type="nucleotide sequence ID" value="NZ_VUJW01000003.1"/>
</dbReference>
<keyword evidence="2" id="KW-1185">Reference proteome</keyword>
<name>A0A5B1M576_9ACTN</name>
<dbReference type="Pfam" id="PF21851">
    <property type="entry name" value="DUF6910"/>
    <property type="match status" value="1"/>
</dbReference>
<reference evidence="1 2" key="2">
    <citation type="submission" date="2019-09" db="EMBL/GenBank/DDBJ databases">
        <authorList>
            <person name="Jin C."/>
        </authorList>
    </citation>
    <scope>NUCLEOTIDE SEQUENCE [LARGE SCALE GENOMIC DNA]</scope>
    <source>
        <strain evidence="1 2">BN140041</strain>
    </source>
</reference>
<protein>
    <submittedName>
        <fullName evidence="1">Uncharacterized protein</fullName>
    </submittedName>
</protein>
<organism evidence="1 2">
    <name type="scientific">Nocardioides antri</name>
    <dbReference type="NCBI Taxonomy" id="2607659"/>
    <lineage>
        <taxon>Bacteria</taxon>
        <taxon>Bacillati</taxon>
        <taxon>Actinomycetota</taxon>
        <taxon>Actinomycetes</taxon>
        <taxon>Propionibacteriales</taxon>
        <taxon>Nocardioidaceae</taxon>
        <taxon>Nocardioides</taxon>
    </lineage>
</organism>
<dbReference type="Proteomes" id="UP000324351">
    <property type="component" value="Unassembled WGS sequence"/>
</dbReference>
<evidence type="ECO:0000313" key="2">
    <source>
        <dbReference type="Proteomes" id="UP000324351"/>
    </source>
</evidence>